<protein>
    <submittedName>
        <fullName evidence="4">Restriction endonuclease</fullName>
    </submittedName>
</protein>
<dbReference type="InterPro" id="IPR052906">
    <property type="entry name" value="Type_IV_Methyl-Rstrct_Enzyme"/>
</dbReference>
<reference evidence="4 5" key="1">
    <citation type="submission" date="2018-07" db="EMBL/GenBank/DDBJ databases">
        <title>Arthrobacter sp. nov., isolated from raw cow's milk with high bacterial count.</title>
        <authorList>
            <person name="Hahne J."/>
            <person name="Isele D."/>
            <person name="Lipski A."/>
        </authorList>
    </citation>
    <scope>NUCLEOTIDE SEQUENCE [LARGE SCALE GENOMIC DNA]</scope>
    <source>
        <strain evidence="4 5">JZ R-35</strain>
    </source>
</reference>
<dbReference type="InterPro" id="IPR011856">
    <property type="entry name" value="tRNA_endonuc-like_dom_sf"/>
</dbReference>
<organism evidence="4 5">
    <name type="scientific">Galactobacter valiniphilus</name>
    <dbReference type="NCBI Taxonomy" id="2676122"/>
    <lineage>
        <taxon>Bacteria</taxon>
        <taxon>Bacillati</taxon>
        <taxon>Actinomycetota</taxon>
        <taxon>Actinomycetes</taxon>
        <taxon>Micrococcales</taxon>
        <taxon>Micrococcaceae</taxon>
        <taxon>Galactobacter</taxon>
    </lineage>
</organism>
<keyword evidence="4" id="KW-0255">Endonuclease</keyword>
<gene>
    <name evidence="4" type="ORF">DWB68_01595</name>
</gene>
<evidence type="ECO:0000313" key="4">
    <source>
        <dbReference type="EMBL" id="RII43659.1"/>
    </source>
</evidence>
<feature type="domain" description="Restriction system protein Mrr-like N-terminal" evidence="3">
    <location>
        <begin position="14"/>
        <end position="95"/>
    </location>
</feature>
<dbReference type="InterPro" id="IPR011335">
    <property type="entry name" value="Restrct_endonuc-II-like"/>
</dbReference>
<keyword evidence="4" id="KW-0540">Nuclease</keyword>
<dbReference type="InterPro" id="IPR025745">
    <property type="entry name" value="Mrr-like_N_dom"/>
</dbReference>
<dbReference type="EMBL" id="QQXK01000002">
    <property type="protein sequence ID" value="RII43659.1"/>
    <property type="molecule type" value="Genomic_DNA"/>
</dbReference>
<evidence type="ECO:0000259" key="3">
    <source>
        <dbReference type="Pfam" id="PF14338"/>
    </source>
</evidence>
<dbReference type="AlphaFoldDB" id="A0A399JHE9"/>
<evidence type="ECO:0000256" key="1">
    <source>
        <dbReference type="SAM" id="MobiDB-lite"/>
    </source>
</evidence>
<dbReference type="Pfam" id="PF04471">
    <property type="entry name" value="Mrr_cat"/>
    <property type="match status" value="1"/>
</dbReference>
<name>A0A399JHE9_9MICC</name>
<dbReference type="GO" id="GO:0015666">
    <property type="term" value="F:restriction endodeoxyribonuclease activity"/>
    <property type="evidence" value="ECO:0007669"/>
    <property type="project" value="TreeGrafter"/>
</dbReference>
<dbReference type="SUPFAM" id="SSF52980">
    <property type="entry name" value="Restriction endonuclease-like"/>
    <property type="match status" value="1"/>
</dbReference>
<sequence>MEPAPSTLPPWPGFVGPILDVLANSTEVRRKDLSEQAVAGAGLTPEAAAEMLPSGKTTRALDRAKWAIMFLARAGYIEPVRRGIYSITAAGRAWNEQLERPITDLKSIERELGELWKLNTPSSGSETAPAPAGTAVAESTQTPTEQVEEGMERLREQLAAELLDKLRTSDPDFFEDAVVKLLLAMGYGGAEQRGKVTASTGDGGVDGVIDQDALGLDQVYVQAKRYSAGNNVGRPEVQGFVGALHGFGASRGVFITTSAFSQGALEYAHGVPTRIILIDGQRLVNLMIKYKVGVQVKTTYEVVEIDEDFFE</sequence>
<keyword evidence="5" id="KW-1185">Reference proteome</keyword>
<dbReference type="PANTHER" id="PTHR30015">
    <property type="entry name" value="MRR RESTRICTION SYSTEM PROTEIN"/>
    <property type="match status" value="1"/>
</dbReference>
<dbReference type="PANTHER" id="PTHR30015:SF7">
    <property type="entry name" value="TYPE IV METHYL-DIRECTED RESTRICTION ENZYME ECOKMRR"/>
    <property type="match status" value="1"/>
</dbReference>
<dbReference type="InterPro" id="IPR007560">
    <property type="entry name" value="Restrct_endonuc_IV_Mrr"/>
</dbReference>
<dbReference type="GO" id="GO:0009307">
    <property type="term" value="P:DNA restriction-modification system"/>
    <property type="evidence" value="ECO:0007669"/>
    <property type="project" value="InterPro"/>
</dbReference>
<proteinExistence type="predicted"/>
<dbReference type="Gene3D" id="3.40.1350.10">
    <property type="match status" value="1"/>
</dbReference>
<evidence type="ECO:0000313" key="5">
    <source>
        <dbReference type="Proteomes" id="UP000265419"/>
    </source>
</evidence>
<accession>A0A399JHE9</accession>
<comment type="caution">
    <text evidence="4">The sequence shown here is derived from an EMBL/GenBank/DDBJ whole genome shotgun (WGS) entry which is preliminary data.</text>
</comment>
<evidence type="ECO:0000259" key="2">
    <source>
        <dbReference type="Pfam" id="PF04471"/>
    </source>
</evidence>
<feature type="region of interest" description="Disordered" evidence="1">
    <location>
        <begin position="119"/>
        <end position="143"/>
    </location>
</feature>
<feature type="domain" description="Restriction endonuclease type IV Mrr" evidence="2">
    <location>
        <begin position="167"/>
        <end position="287"/>
    </location>
</feature>
<keyword evidence="4" id="KW-0378">Hydrolase</keyword>
<dbReference type="GO" id="GO:0003677">
    <property type="term" value="F:DNA binding"/>
    <property type="evidence" value="ECO:0007669"/>
    <property type="project" value="InterPro"/>
</dbReference>
<dbReference type="Proteomes" id="UP000265419">
    <property type="component" value="Unassembled WGS sequence"/>
</dbReference>
<dbReference type="Pfam" id="PF14338">
    <property type="entry name" value="Mrr_N"/>
    <property type="match status" value="1"/>
</dbReference>